<feature type="domain" description="YetF C-terminal" evidence="8">
    <location>
        <begin position="80"/>
        <end position="214"/>
    </location>
</feature>
<keyword evidence="6 7" id="KW-0472">Membrane</keyword>
<comment type="similarity">
    <text evidence="2">Belongs to the UPF0702 family.</text>
</comment>
<dbReference type="Gene3D" id="3.30.240.20">
    <property type="entry name" value="bsu07140 like domains"/>
    <property type="match status" value="2"/>
</dbReference>
<dbReference type="AlphaFoldDB" id="A0A5R9F297"/>
<evidence type="ECO:0000313" key="11">
    <source>
        <dbReference type="Proteomes" id="UP000308230"/>
    </source>
</evidence>
<keyword evidence="11" id="KW-1185">Reference proteome</keyword>
<dbReference type="PANTHER" id="PTHR34582:SF5">
    <property type="entry name" value="UPF0702 TRANSMEMBRANE PROTEIN YETF"/>
    <property type="match status" value="1"/>
</dbReference>
<evidence type="ECO:0000256" key="4">
    <source>
        <dbReference type="ARBA" id="ARBA00022692"/>
    </source>
</evidence>
<dbReference type="InterPro" id="IPR023090">
    <property type="entry name" value="UPF0702_alpha/beta_dom_sf"/>
</dbReference>
<dbReference type="GO" id="GO:0005886">
    <property type="term" value="C:plasma membrane"/>
    <property type="evidence" value="ECO:0007669"/>
    <property type="project" value="UniProtKB-SubCell"/>
</dbReference>
<organism evidence="10 11">
    <name type="scientific">Exobacillus caeni</name>
    <dbReference type="NCBI Taxonomy" id="2574798"/>
    <lineage>
        <taxon>Bacteria</taxon>
        <taxon>Bacillati</taxon>
        <taxon>Bacillota</taxon>
        <taxon>Bacilli</taxon>
        <taxon>Bacillales</taxon>
        <taxon>Guptibacillaceae</taxon>
        <taxon>Exobacillus</taxon>
    </lineage>
</organism>
<dbReference type="Pfam" id="PF04239">
    <property type="entry name" value="DUF421"/>
    <property type="match status" value="1"/>
</dbReference>
<comment type="subcellular location">
    <subcellularLocation>
        <location evidence="1">Cell membrane</location>
        <topology evidence="1">Multi-pass membrane protein</topology>
    </subcellularLocation>
</comment>
<evidence type="ECO:0000259" key="8">
    <source>
        <dbReference type="Pfam" id="PF04239"/>
    </source>
</evidence>
<keyword evidence="5 7" id="KW-1133">Transmembrane helix</keyword>
<dbReference type="EMBL" id="SWLG01000005">
    <property type="protein sequence ID" value="TLS37782.1"/>
    <property type="molecule type" value="Genomic_DNA"/>
</dbReference>
<dbReference type="Proteomes" id="UP000308230">
    <property type="component" value="Unassembled WGS sequence"/>
</dbReference>
<dbReference type="InterPro" id="IPR007353">
    <property type="entry name" value="DUF421"/>
</dbReference>
<feature type="transmembrane region" description="Helical" evidence="7">
    <location>
        <begin position="58"/>
        <end position="78"/>
    </location>
</feature>
<reference evidence="10 11" key="1">
    <citation type="submission" date="2019-04" db="EMBL/GenBank/DDBJ databases">
        <title>Bacillus caeni sp. nov., a bacterium isolated from mangrove sediment.</title>
        <authorList>
            <person name="Huang H."/>
            <person name="Mo K."/>
            <person name="Hu Y."/>
        </authorList>
    </citation>
    <scope>NUCLEOTIDE SEQUENCE [LARGE SCALE GENOMIC DNA]</scope>
    <source>
        <strain evidence="10 11">HB172195</strain>
    </source>
</reference>
<dbReference type="RefSeq" id="WP_138125195.1">
    <property type="nucleotide sequence ID" value="NZ_SWLG01000005.1"/>
</dbReference>
<comment type="caution">
    <text evidence="10">The sequence shown here is derived from an EMBL/GenBank/DDBJ whole genome shotgun (WGS) entry which is preliminary data.</text>
</comment>
<dbReference type="InterPro" id="IPR048454">
    <property type="entry name" value="YetF_N"/>
</dbReference>
<dbReference type="OrthoDB" id="1076133at2"/>
<accession>A0A5R9F297</accession>
<feature type="domain" description="YetF-like N-terminal transmembrane" evidence="9">
    <location>
        <begin position="4"/>
        <end position="78"/>
    </location>
</feature>
<evidence type="ECO:0000256" key="1">
    <source>
        <dbReference type="ARBA" id="ARBA00004651"/>
    </source>
</evidence>
<dbReference type="Pfam" id="PF20730">
    <property type="entry name" value="YetF_N"/>
    <property type="match status" value="1"/>
</dbReference>
<name>A0A5R9F297_9BACL</name>
<proteinExistence type="inferred from homology"/>
<sequence>MTILNTTVELVFGFFSLLILTKLLGKRQISQITPFDFISSLILGELVGNAIYDKDVKIWSIFYAVILWVVLIFIIELLTQKFRKTRTVLEGNPSIVIRNGEIDRQQLKRNKLDTDELQNLLRQKNVFSLREVEFAILETNGSISVLKKPEYGTPTNKDLNIPIKPVYLPVAFISDGCVDEGNLKKAGLTREWLDQQLKSQSISDPKEVMYAEWKQDEGLFISKKKKD</sequence>
<protein>
    <submittedName>
        <fullName evidence="10">DUF421 domain-containing protein</fullName>
    </submittedName>
</protein>
<evidence type="ECO:0000313" key="10">
    <source>
        <dbReference type="EMBL" id="TLS37782.1"/>
    </source>
</evidence>
<evidence type="ECO:0000256" key="5">
    <source>
        <dbReference type="ARBA" id="ARBA00022989"/>
    </source>
</evidence>
<feature type="transmembrane region" description="Helical" evidence="7">
    <location>
        <begin position="6"/>
        <end position="25"/>
    </location>
</feature>
<evidence type="ECO:0000256" key="7">
    <source>
        <dbReference type="SAM" id="Phobius"/>
    </source>
</evidence>
<evidence type="ECO:0000256" key="2">
    <source>
        <dbReference type="ARBA" id="ARBA00006448"/>
    </source>
</evidence>
<keyword evidence="3" id="KW-1003">Cell membrane</keyword>
<evidence type="ECO:0000256" key="3">
    <source>
        <dbReference type="ARBA" id="ARBA00022475"/>
    </source>
</evidence>
<evidence type="ECO:0000256" key="6">
    <source>
        <dbReference type="ARBA" id="ARBA00023136"/>
    </source>
</evidence>
<dbReference type="PANTHER" id="PTHR34582">
    <property type="entry name" value="UPF0702 TRANSMEMBRANE PROTEIN YCAP"/>
    <property type="match status" value="1"/>
</dbReference>
<evidence type="ECO:0000259" key="9">
    <source>
        <dbReference type="Pfam" id="PF20730"/>
    </source>
</evidence>
<gene>
    <name evidence="10" type="ORF">FCL54_08145</name>
</gene>
<keyword evidence="4 7" id="KW-0812">Transmembrane</keyword>